<organism evidence="3 4">
    <name type="scientific">Prolixibacter bellariivorans</name>
    <dbReference type="NCBI Taxonomy" id="314319"/>
    <lineage>
        <taxon>Bacteria</taxon>
        <taxon>Pseudomonadati</taxon>
        <taxon>Bacteroidota</taxon>
        <taxon>Bacteroidia</taxon>
        <taxon>Marinilabiliales</taxon>
        <taxon>Prolixibacteraceae</taxon>
        <taxon>Prolixibacter</taxon>
    </lineage>
</organism>
<feature type="domain" description="Thioredoxin" evidence="2">
    <location>
        <begin position="9"/>
        <end position="148"/>
    </location>
</feature>
<dbReference type="CDD" id="cd02947">
    <property type="entry name" value="TRX_family"/>
    <property type="match status" value="1"/>
</dbReference>
<dbReference type="GO" id="GO:0005829">
    <property type="term" value="C:cytosol"/>
    <property type="evidence" value="ECO:0007669"/>
    <property type="project" value="TreeGrafter"/>
</dbReference>
<dbReference type="Gene3D" id="3.40.30.10">
    <property type="entry name" value="Glutaredoxin"/>
    <property type="match status" value="1"/>
</dbReference>
<comment type="caution">
    <text evidence="3">The sequence shown here is derived from an EMBL/GenBank/DDBJ whole genome shotgun (WGS) entry which is preliminary data.</text>
</comment>
<evidence type="ECO:0000259" key="2">
    <source>
        <dbReference type="PROSITE" id="PS51352"/>
    </source>
</evidence>
<dbReference type="GO" id="GO:0045454">
    <property type="term" value="P:cell redox homeostasis"/>
    <property type="evidence" value="ECO:0007669"/>
    <property type="project" value="TreeGrafter"/>
</dbReference>
<evidence type="ECO:0000256" key="1">
    <source>
        <dbReference type="SAM" id="SignalP"/>
    </source>
</evidence>
<dbReference type="EMBL" id="BLAX01000001">
    <property type="protein sequence ID" value="GET33998.1"/>
    <property type="molecule type" value="Genomic_DNA"/>
</dbReference>
<feature type="signal peptide" evidence="1">
    <location>
        <begin position="1"/>
        <end position="20"/>
    </location>
</feature>
<dbReference type="SUPFAM" id="SSF52833">
    <property type="entry name" value="Thioredoxin-like"/>
    <property type="match status" value="1"/>
</dbReference>
<dbReference type="PRINTS" id="PR00421">
    <property type="entry name" value="THIOREDOXIN"/>
</dbReference>
<keyword evidence="4" id="KW-1185">Reference proteome</keyword>
<evidence type="ECO:0000313" key="4">
    <source>
        <dbReference type="Proteomes" id="UP000391834"/>
    </source>
</evidence>
<dbReference type="PANTHER" id="PTHR45663:SF11">
    <property type="entry name" value="GEO12009P1"/>
    <property type="match status" value="1"/>
</dbReference>
<protein>
    <submittedName>
        <fullName evidence="3">Thiol reductase thioredoxin</fullName>
    </submittedName>
</protein>
<dbReference type="PROSITE" id="PS51352">
    <property type="entry name" value="THIOREDOXIN_2"/>
    <property type="match status" value="1"/>
</dbReference>
<accession>A0A5M4B257</accession>
<reference evidence="3 4" key="1">
    <citation type="submission" date="2019-10" db="EMBL/GenBank/DDBJ databases">
        <title>Prolixibacter strains distinguished by the presence of nitrate reductase genes were adept at nitrate-dependent anaerobic corrosion of metallic iron and carbon steel.</title>
        <authorList>
            <person name="Iino T."/>
            <person name="Shono N."/>
            <person name="Ito K."/>
            <person name="Nakamura R."/>
            <person name="Sueoka K."/>
            <person name="Harayama S."/>
            <person name="Ohkuma M."/>
        </authorList>
    </citation>
    <scope>NUCLEOTIDE SEQUENCE [LARGE SCALE GENOMIC DNA]</scope>
    <source>
        <strain evidence="3 4">JCM 13498</strain>
    </source>
</reference>
<gene>
    <name evidence="3" type="ORF">PbJCM13498_28610</name>
</gene>
<dbReference type="GO" id="GO:0015035">
    <property type="term" value="F:protein-disulfide reductase activity"/>
    <property type="evidence" value="ECO:0007669"/>
    <property type="project" value="TreeGrafter"/>
</dbReference>
<dbReference type="Pfam" id="PF00085">
    <property type="entry name" value="Thioredoxin"/>
    <property type="match status" value="1"/>
</dbReference>
<evidence type="ECO:0000313" key="3">
    <source>
        <dbReference type="EMBL" id="GET33998.1"/>
    </source>
</evidence>
<dbReference type="OrthoDB" id="9790390at2"/>
<dbReference type="RefSeq" id="WP_025863871.1">
    <property type="nucleotide sequence ID" value="NZ_BLAX01000001.1"/>
</dbReference>
<name>A0A5M4B257_9BACT</name>
<dbReference type="InterPro" id="IPR036249">
    <property type="entry name" value="Thioredoxin-like_sf"/>
</dbReference>
<dbReference type="PANTHER" id="PTHR45663">
    <property type="entry name" value="GEO12009P1"/>
    <property type="match status" value="1"/>
</dbReference>
<feature type="chain" id="PRO_5024305314" evidence="1">
    <location>
        <begin position="21"/>
        <end position="158"/>
    </location>
</feature>
<proteinExistence type="predicted"/>
<dbReference type="Proteomes" id="UP000391834">
    <property type="component" value="Unassembled WGS sequence"/>
</dbReference>
<dbReference type="AlphaFoldDB" id="A0A5M4B257"/>
<dbReference type="InterPro" id="IPR013766">
    <property type="entry name" value="Thioredoxin_domain"/>
</dbReference>
<sequence>MKKIFVIVALVAFVAQGVMAAAPGNGDADVQPVKLTKAMFLEKVMNYEKNPNEWKYEGSKPCIIDFYADWCGPCKQASPILDELAKKYAGKVQFYKVDTQVEQELASVFGIRGIPAFLWVPMDGKPTMTSGIARSKEETKAMFEKLINQVLLGNKPAE</sequence>
<keyword evidence="1" id="KW-0732">Signal</keyword>